<dbReference type="AlphaFoldDB" id="A0AAW6M0U7"/>
<comment type="caution">
    <text evidence="1">The sequence shown here is derived from an EMBL/GenBank/DDBJ whole genome shotgun (WGS) entry which is preliminary data.</text>
</comment>
<organism evidence="1 2">
    <name type="scientific">Bacteroides cellulosilyticus</name>
    <dbReference type="NCBI Taxonomy" id="246787"/>
    <lineage>
        <taxon>Bacteria</taxon>
        <taxon>Pseudomonadati</taxon>
        <taxon>Bacteroidota</taxon>
        <taxon>Bacteroidia</taxon>
        <taxon>Bacteroidales</taxon>
        <taxon>Bacteroidaceae</taxon>
        <taxon>Bacteroides</taxon>
    </lineage>
</organism>
<accession>A0AAW6M0U7</accession>
<evidence type="ECO:0000313" key="1">
    <source>
        <dbReference type="EMBL" id="MDE8693483.1"/>
    </source>
</evidence>
<evidence type="ECO:0008006" key="3">
    <source>
        <dbReference type="Google" id="ProtNLM"/>
    </source>
</evidence>
<evidence type="ECO:0000313" key="2">
    <source>
        <dbReference type="Proteomes" id="UP001221924"/>
    </source>
</evidence>
<dbReference type="EMBL" id="JARFID010000003">
    <property type="protein sequence ID" value="MDE8693483.1"/>
    <property type="molecule type" value="Genomic_DNA"/>
</dbReference>
<protein>
    <recommendedName>
        <fullName evidence="3">Transposase</fullName>
    </recommendedName>
</protein>
<proteinExistence type="predicted"/>
<sequence>MLSLANGVPFEGTFERVFKGICPDELEHCLRSYGQSILSELSEKQIVIDGKKKRDVSPTTRGNGAKKNGFAYHLRAERQIKFKEEAIKVALDIEYLKKILKI</sequence>
<reference evidence="1" key="1">
    <citation type="submission" date="2023-03" db="EMBL/GenBank/DDBJ databases">
        <title>DFI Biobank Strains.</title>
        <authorList>
            <person name="Mostad J."/>
            <person name="Paddock L."/>
            <person name="Medina S."/>
            <person name="Waligurski E."/>
            <person name="Barat B."/>
            <person name="Smith R."/>
            <person name="Burgo V."/>
            <person name="Metcalfe C."/>
            <person name="Woodson C."/>
            <person name="Sundararajan A."/>
            <person name="Ramaswamy R."/>
            <person name="Lin H."/>
            <person name="Pamer E.G."/>
        </authorList>
    </citation>
    <scope>NUCLEOTIDE SEQUENCE</scope>
    <source>
        <strain evidence="1">DFI.9.5</strain>
    </source>
</reference>
<dbReference type="Proteomes" id="UP001221924">
    <property type="component" value="Unassembled WGS sequence"/>
</dbReference>
<name>A0AAW6M0U7_9BACE</name>
<gene>
    <name evidence="1" type="ORF">PZH42_05150</name>
</gene>
<dbReference type="RefSeq" id="WP_240053594.1">
    <property type="nucleotide sequence ID" value="NZ_CP102938.1"/>
</dbReference>